<dbReference type="InterPro" id="IPR049577">
    <property type="entry name" value="GMPP_N"/>
</dbReference>
<comment type="caution">
    <text evidence="3">The sequence shown here is derived from an EMBL/GenBank/DDBJ whole genome shotgun (WGS) entry which is preliminary data.</text>
</comment>
<dbReference type="Gene3D" id="3.90.550.10">
    <property type="entry name" value="Spore Coat Polysaccharide Biosynthesis Protein SpsA, Chain A"/>
    <property type="match status" value="1"/>
</dbReference>
<gene>
    <name evidence="3" type="ORF">QEH59_11505</name>
</gene>
<name>A0ABU1AMH3_9BACT</name>
<dbReference type="CDD" id="cd02509">
    <property type="entry name" value="GDP-M1P_Guanylyltransferase"/>
    <property type="match status" value="1"/>
</dbReference>
<proteinExistence type="predicted"/>
<dbReference type="Pfam" id="PF00483">
    <property type="entry name" value="NTP_transferase"/>
    <property type="match status" value="1"/>
</dbReference>
<accession>A0ABU1AMH3</accession>
<dbReference type="Pfam" id="PF22640">
    <property type="entry name" value="ManC_GMP_beta-helix"/>
    <property type="match status" value="1"/>
</dbReference>
<dbReference type="SUPFAM" id="SSF53448">
    <property type="entry name" value="Nucleotide-diphospho-sugar transferases"/>
    <property type="match status" value="1"/>
</dbReference>
<keyword evidence="4" id="KW-1185">Reference proteome</keyword>
<dbReference type="PANTHER" id="PTHR46390:SF1">
    <property type="entry name" value="MANNOSE-1-PHOSPHATE GUANYLYLTRANSFERASE"/>
    <property type="match status" value="1"/>
</dbReference>
<dbReference type="EMBL" id="JARXIC010000017">
    <property type="protein sequence ID" value="MDQ8195055.1"/>
    <property type="molecule type" value="Genomic_DNA"/>
</dbReference>
<reference evidence="3 4" key="1">
    <citation type="submission" date="2023-04" db="EMBL/GenBank/DDBJ databases">
        <title>A novel bacteria isolated from coastal sediment.</title>
        <authorList>
            <person name="Liu X.-J."/>
            <person name="Du Z.-J."/>
        </authorList>
    </citation>
    <scope>NUCLEOTIDE SEQUENCE [LARGE SCALE GENOMIC DNA]</scope>
    <source>
        <strain evidence="3 4">SDUM461004</strain>
    </source>
</reference>
<evidence type="ECO:0000259" key="2">
    <source>
        <dbReference type="Pfam" id="PF22640"/>
    </source>
</evidence>
<dbReference type="SUPFAM" id="SSF159283">
    <property type="entry name" value="Guanosine diphospho-D-mannose pyrophosphorylase/mannose-6-phosphate isomerase linker domain"/>
    <property type="match status" value="1"/>
</dbReference>
<organism evidence="3 4">
    <name type="scientific">Thalassobacterium sedimentorum</name>
    <dbReference type="NCBI Taxonomy" id="3041258"/>
    <lineage>
        <taxon>Bacteria</taxon>
        <taxon>Pseudomonadati</taxon>
        <taxon>Verrucomicrobiota</taxon>
        <taxon>Opitutia</taxon>
        <taxon>Puniceicoccales</taxon>
        <taxon>Coraliomargaritaceae</taxon>
        <taxon>Thalassobacterium</taxon>
    </lineage>
</organism>
<dbReference type="InterPro" id="IPR029044">
    <property type="entry name" value="Nucleotide-diphossugar_trans"/>
</dbReference>
<feature type="domain" description="Nucleotidyl transferase" evidence="1">
    <location>
        <begin position="7"/>
        <end position="283"/>
    </location>
</feature>
<dbReference type="InterPro" id="IPR054566">
    <property type="entry name" value="ManC/GMP-like_b-helix"/>
</dbReference>
<evidence type="ECO:0000313" key="4">
    <source>
        <dbReference type="Proteomes" id="UP001243717"/>
    </source>
</evidence>
<sequence>MSKRFVVIMAGGRGERFWPESRIARPKQLLPIVGDKAMLAQTIERLAGLVAPQDVFVITNAEQRDAVLEVCPDLDPNKVIGEPIGRDTAAAVGLATVLVRREDPSACFAMLPADAVIHDANGLRKTLESAFAAAEAQAVLATIGITASFPATGYGYIQQGEAMGNFADRCVYQVQRFVEKPDLETAQNYLEAGNYFWNAGMFIWSVPTIVAELEKSTPTLWQALQTIDQGLANNQNIDSLLAEHYPQLEKISVDYAIIEKAQNVVMVESGFDWDDVGEWPAVARHYPADDNGNVVRGQAELTDASDNIVYCRDAKHLVALLGVKDLIVVKTDDATLVCHKDKAQEIKELVKKIGVQEAYKGLM</sequence>
<evidence type="ECO:0000259" key="1">
    <source>
        <dbReference type="Pfam" id="PF00483"/>
    </source>
</evidence>
<protein>
    <submittedName>
        <fullName evidence="3">Sugar phosphate nucleotidyltransferase</fullName>
    </submittedName>
</protein>
<dbReference type="Proteomes" id="UP001243717">
    <property type="component" value="Unassembled WGS sequence"/>
</dbReference>
<dbReference type="InterPro" id="IPR051161">
    <property type="entry name" value="Mannose-6P_isomerase_type2"/>
</dbReference>
<evidence type="ECO:0000313" key="3">
    <source>
        <dbReference type="EMBL" id="MDQ8195055.1"/>
    </source>
</evidence>
<dbReference type="InterPro" id="IPR005835">
    <property type="entry name" value="NTP_transferase_dom"/>
</dbReference>
<dbReference type="PANTHER" id="PTHR46390">
    <property type="entry name" value="MANNOSE-1-PHOSPHATE GUANYLYLTRANSFERASE"/>
    <property type="match status" value="1"/>
</dbReference>
<feature type="domain" description="MannoseP isomerase/GMP-like beta-helix" evidence="2">
    <location>
        <begin position="303"/>
        <end position="352"/>
    </location>
</feature>
<dbReference type="RefSeq" id="WP_308985514.1">
    <property type="nucleotide sequence ID" value="NZ_JARXIC010000017.1"/>
</dbReference>